<sequence length="451" mass="49359">MHHRRRLFPLLFVFSAATACINVPEVESPPNRPDADAGSTSDAGSEEVQPLTLLDTLPAAGSTQVSLEMLPVLTFSRPIEADSLSFVIQPSVTLARIEWANQGATAILHPWSRLSENTTYTVTVDAKDLDGHPLTGTRSFTFTTTGPAPDTTAPTILNTTPGHAAIGVPRDAVIEILFSEPMERTSVQTAFAITSPAGQNSGNFSWNEADTVMTYTLPITAAYGTTLSWQISALAKDKAGNFLTEANHREFRVVRQGSMVLPIVYAMSGSITTSDVPDSHYRNYAIYQIERIGDNSANQSSRLFLGFKLDALPSVLIRINQSTIRWWATNQLGQPFEKLGPLLMEPVDVGEYLPQTSVEEPDSPVLTAAYNAQPRATGLTITAAETGLPGQFDVTPYVAQDWADRVERNHNSQFRLRFARETDNNDDTDELRSSSGTYPTLAELEVVYEYP</sequence>
<gene>
    <name evidence="5" type="ORF">MYMAC_004750</name>
</gene>
<dbReference type="KEGG" id="mmas:MYMAC_004750"/>
<evidence type="ECO:0000313" key="6">
    <source>
        <dbReference type="Proteomes" id="UP000217343"/>
    </source>
</evidence>
<feature type="region of interest" description="Disordered" evidence="2">
    <location>
        <begin position="24"/>
        <end position="48"/>
    </location>
</feature>
<dbReference type="Proteomes" id="UP000217343">
    <property type="component" value="Chromosome"/>
</dbReference>
<name>A0A250K0J2_9BACT</name>
<evidence type="ECO:0000313" key="5">
    <source>
        <dbReference type="EMBL" id="ATB49111.1"/>
    </source>
</evidence>
<keyword evidence="1 3" id="KW-0732">Signal</keyword>
<dbReference type="AlphaFoldDB" id="A0A250K0J2"/>
<dbReference type="Pfam" id="PF13205">
    <property type="entry name" value="Big_5"/>
    <property type="match status" value="2"/>
</dbReference>
<accession>A0A250K0J2</accession>
<dbReference type="PROSITE" id="PS51257">
    <property type="entry name" value="PROKAR_LIPOPROTEIN"/>
    <property type="match status" value="1"/>
</dbReference>
<feature type="chain" id="PRO_5013123512" description="SbsA Ig-like domain-containing protein" evidence="3">
    <location>
        <begin position="20"/>
        <end position="451"/>
    </location>
</feature>
<dbReference type="InterPro" id="IPR014755">
    <property type="entry name" value="Cu-Rt/internalin_Ig-like"/>
</dbReference>
<reference evidence="5 6" key="1">
    <citation type="submission" date="2017-06" db="EMBL/GenBank/DDBJ databases">
        <title>Sequencing and comparative analysis of myxobacterial genomes.</title>
        <authorList>
            <person name="Rupp O."/>
            <person name="Goesmann A."/>
            <person name="Sogaard-Andersen L."/>
        </authorList>
    </citation>
    <scope>NUCLEOTIDE SEQUENCE [LARGE SCALE GENOMIC DNA]</scope>
    <source>
        <strain evidence="5 6">DSM 14697</strain>
    </source>
</reference>
<feature type="domain" description="SbsA Ig-like" evidence="4">
    <location>
        <begin position="49"/>
        <end position="144"/>
    </location>
</feature>
<evidence type="ECO:0000256" key="1">
    <source>
        <dbReference type="ARBA" id="ARBA00022729"/>
    </source>
</evidence>
<feature type="domain" description="SbsA Ig-like" evidence="4">
    <location>
        <begin position="150"/>
        <end position="247"/>
    </location>
</feature>
<keyword evidence="6" id="KW-1185">Reference proteome</keyword>
<organism evidence="5 6">
    <name type="scientific">Corallococcus macrosporus DSM 14697</name>
    <dbReference type="NCBI Taxonomy" id="1189310"/>
    <lineage>
        <taxon>Bacteria</taxon>
        <taxon>Pseudomonadati</taxon>
        <taxon>Myxococcota</taxon>
        <taxon>Myxococcia</taxon>
        <taxon>Myxococcales</taxon>
        <taxon>Cystobacterineae</taxon>
        <taxon>Myxococcaceae</taxon>
        <taxon>Corallococcus</taxon>
    </lineage>
</organism>
<dbReference type="Gene3D" id="2.60.40.3710">
    <property type="match status" value="1"/>
</dbReference>
<dbReference type="Gene3D" id="2.60.40.1220">
    <property type="match status" value="1"/>
</dbReference>
<evidence type="ECO:0000259" key="4">
    <source>
        <dbReference type="Pfam" id="PF13205"/>
    </source>
</evidence>
<evidence type="ECO:0000256" key="3">
    <source>
        <dbReference type="SAM" id="SignalP"/>
    </source>
</evidence>
<protein>
    <recommendedName>
        <fullName evidence="4">SbsA Ig-like domain-containing protein</fullName>
    </recommendedName>
</protein>
<evidence type="ECO:0000256" key="2">
    <source>
        <dbReference type="SAM" id="MobiDB-lite"/>
    </source>
</evidence>
<dbReference type="EMBL" id="CP022203">
    <property type="protein sequence ID" value="ATB49111.1"/>
    <property type="molecule type" value="Genomic_DNA"/>
</dbReference>
<feature type="signal peptide" evidence="3">
    <location>
        <begin position="1"/>
        <end position="19"/>
    </location>
</feature>
<proteinExistence type="predicted"/>
<dbReference type="InterPro" id="IPR032812">
    <property type="entry name" value="SbsA_Ig"/>
</dbReference>